<dbReference type="RefSeq" id="WP_095412928.1">
    <property type="nucleotide sequence ID" value="NZ_NQMX01000056.1"/>
</dbReference>
<comment type="caution">
    <text evidence="1">The sequence shown here is derived from an EMBL/GenBank/DDBJ whole genome shotgun (WGS) entry which is preliminary data.</text>
</comment>
<dbReference type="SUPFAM" id="SSF54523">
    <property type="entry name" value="Pili subunits"/>
    <property type="match status" value="1"/>
</dbReference>
<reference evidence="1 2" key="1">
    <citation type="submission" date="2018-08" db="EMBL/GenBank/DDBJ databases">
        <title>Comparative analysis of Burkholderia isolates from Puerto Rico.</title>
        <authorList>
            <person name="Hall C."/>
            <person name="Sahl J."/>
            <person name="Wagner D."/>
        </authorList>
    </citation>
    <scope>NUCLEOTIDE SEQUENCE [LARGE SCALE GENOMIC DNA]</scope>
    <source>
        <strain evidence="1 2">Bp8964</strain>
    </source>
</reference>
<proteinExistence type="predicted"/>
<gene>
    <name evidence="1" type="ORF">DF015_12730</name>
</gene>
<dbReference type="EMBL" id="QTNY01000007">
    <property type="protein sequence ID" value="RQP79255.1"/>
    <property type="molecule type" value="Genomic_DNA"/>
</dbReference>
<evidence type="ECO:0000313" key="2">
    <source>
        <dbReference type="Proteomes" id="UP000273734"/>
    </source>
</evidence>
<organism evidence="1 2">
    <name type="scientific">Burkholderia ubonensis</name>
    <dbReference type="NCBI Taxonomy" id="101571"/>
    <lineage>
        <taxon>Bacteria</taxon>
        <taxon>Pseudomonadati</taxon>
        <taxon>Pseudomonadota</taxon>
        <taxon>Betaproteobacteria</taxon>
        <taxon>Burkholderiales</taxon>
        <taxon>Burkholderiaceae</taxon>
        <taxon>Burkholderia</taxon>
        <taxon>Burkholderia cepacia complex</taxon>
    </lineage>
</organism>
<sequence length="157" mass="17038">METPWWIGLPSVAVAIFGAYQTYESQKSIFTIVDAQTIAAELQLYKAQSSDGFASLNDKVADTFEISKTITGTIDRSKLTFAPANVHGTLGDGYTITASGLNKGDCLNFEPKGLFDSVTVNGQKLDRSSMTLEQMRDLCHSTLWPWVHGNVVVLAGS</sequence>
<accession>A0AB74DD34</accession>
<dbReference type="AlphaFoldDB" id="A0AB74DD34"/>
<evidence type="ECO:0000313" key="1">
    <source>
        <dbReference type="EMBL" id="RQP79255.1"/>
    </source>
</evidence>
<name>A0AB74DD34_9BURK</name>
<protein>
    <submittedName>
        <fullName evidence="1">Uncharacterized protein</fullName>
    </submittedName>
</protein>
<dbReference type="InterPro" id="IPR045584">
    <property type="entry name" value="Pilin-like"/>
</dbReference>
<dbReference type="Proteomes" id="UP000273734">
    <property type="component" value="Unassembled WGS sequence"/>
</dbReference>